<dbReference type="GO" id="GO:0005829">
    <property type="term" value="C:cytosol"/>
    <property type="evidence" value="ECO:0007669"/>
    <property type="project" value="TreeGrafter"/>
</dbReference>
<dbReference type="InterPro" id="IPR009057">
    <property type="entry name" value="Homeodomain-like_sf"/>
</dbReference>
<evidence type="ECO:0000313" key="5">
    <source>
        <dbReference type="EMBL" id="TWI60280.1"/>
    </source>
</evidence>
<comment type="caution">
    <text evidence="5">The sequence shown here is derived from an EMBL/GenBank/DDBJ whole genome shotgun (WGS) entry which is preliminary data.</text>
</comment>
<dbReference type="PRINTS" id="PR00032">
    <property type="entry name" value="HTHARAC"/>
</dbReference>
<dbReference type="RefSeq" id="WP_145653491.1">
    <property type="nucleotide sequence ID" value="NZ_VLLB01000019.1"/>
</dbReference>
<dbReference type="InterPro" id="IPR018062">
    <property type="entry name" value="HTH_AraC-typ_CS"/>
</dbReference>
<dbReference type="PANTHER" id="PTHR47894:SF4">
    <property type="entry name" value="HTH-TYPE TRANSCRIPTIONAL REGULATOR GADX"/>
    <property type="match status" value="1"/>
</dbReference>
<dbReference type="PROSITE" id="PS00041">
    <property type="entry name" value="HTH_ARAC_FAMILY_1"/>
    <property type="match status" value="1"/>
</dbReference>
<reference evidence="5 6" key="1">
    <citation type="journal article" date="2015" name="Stand. Genomic Sci.">
        <title>Genomic Encyclopedia of Bacterial and Archaeal Type Strains, Phase III: the genomes of soil and plant-associated and newly described type strains.</title>
        <authorList>
            <person name="Whitman W.B."/>
            <person name="Woyke T."/>
            <person name="Klenk H.P."/>
            <person name="Zhou Y."/>
            <person name="Lilburn T.G."/>
            <person name="Beck B.J."/>
            <person name="De Vos P."/>
            <person name="Vandamme P."/>
            <person name="Eisen J.A."/>
            <person name="Garrity G."/>
            <person name="Hugenholtz P."/>
            <person name="Kyrpides N.C."/>
        </authorList>
    </citation>
    <scope>NUCLEOTIDE SEQUENCE [LARGE SCALE GENOMIC DNA]</scope>
    <source>
        <strain evidence="5 6">CGMCC 1.10822</strain>
    </source>
</reference>
<keyword evidence="3" id="KW-0804">Transcription</keyword>
<organism evidence="5 6">
    <name type="scientific">Pseudoduganella lurida</name>
    <dbReference type="NCBI Taxonomy" id="1036180"/>
    <lineage>
        <taxon>Bacteria</taxon>
        <taxon>Pseudomonadati</taxon>
        <taxon>Pseudomonadota</taxon>
        <taxon>Betaproteobacteria</taxon>
        <taxon>Burkholderiales</taxon>
        <taxon>Oxalobacteraceae</taxon>
        <taxon>Telluria group</taxon>
        <taxon>Pseudoduganella</taxon>
    </lineage>
</organism>
<dbReference type="Proteomes" id="UP000318431">
    <property type="component" value="Unassembled WGS sequence"/>
</dbReference>
<dbReference type="OrthoDB" id="8584243at2"/>
<name>A0A562QVL1_9BURK</name>
<dbReference type="EMBL" id="VLLB01000019">
    <property type="protein sequence ID" value="TWI60280.1"/>
    <property type="molecule type" value="Genomic_DNA"/>
</dbReference>
<evidence type="ECO:0000313" key="6">
    <source>
        <dbReference type="Proteomes" id="UP000318431"/>
    </source>
</evidence>
<dbReference type="AlphaFoldDB" id="A0A562QVL1"/>
<proteinExistence type="predicted"/>
<protein>
    <submittedName>
        <fullName evidence="5">AraC-like DNA-binding protein</fullName>
    </submittedName>
</protein>
<dbReference type="InterPro" id="IPR018060">
    <property type="entry name" value="HTH_AraC"/>
</dbReference>
<dbReference type="Gene3D" id="1.10.10.60">
    <property type="entry name" value="Homeodomain-like"/>
    <property type="match status" value="1"/>
</dbReference>
<keyword evidence="1" id="KW-0805">Transcription regulation</keyword>
<evidence type="ECO:0000256" key="1">
    <source>
        <dbReference type="ARBA" id="ARBA00023015"/>
    </source>
</evidence>
<evidence type="ECO:0000259" key="4">
    <source>
        <dbReference type="PROSITE" id="PS01124"/>
    </source>
</evidence>
<dbReference type="SMART" id="SM00342">
    <property type="entry name" value="HTH_ARAC"/>
    <property type="match status" value="1"/>
</dbReference>
<accession>A0A562QVL1</accession>
<dbReference type="PANTHER" id="PTHR47894">
    <property type="entry name" value="HTH-TYPE TRANSCRIPTIONAL REGULATOR GADX"/>
    <property type="match status" value="1"/>
</dbReference>
<dbReference type="GO" id="GO:0003700">
    <property type="term" value="F:DNA-binding transcription factor activity"/>
    <property type="evidence" value="ECO:0007669"/>
    <property type="project" value="InterPro"/>
</dbReference>
<dbReference type="PROSITE" id="PS01124">
    <property type="entry name" value="HTH_ARAC_FAMILY_2"/>
    <property type="match status" value="1"/>
</dbReference>
<sequence length="287" mass="31173">MSADAGASSRGLHAQPRLGISAHVLQGRELQILRMQAELPALILVDRGTKSVRNERGTAVRAQPGDAIVLAGGQMLDFTNAVDGGGQYEARWLVFDTTLLDDPYYLQRAAHVPPSSLWVLPRIRPGIANAFQAARQSLRPASGIPESVARQRMLEVMHWLLEEGIALARPPRTTSLSARIRALVGARPDDSWTAARIAGTLAVSEATLRRRLAAEQTSLTDLLADTRMATALTLLQATTQPVSAIALSVGYESPSRFAIRFRERFGFAPSAVRGHDRIDPLSNRTTE</sequence>
<evidence type="ECO:0000256" key="3">
    <source>
        <dbReference type="ARBA" id="ARBA00023163"/>
    </source>
</evidence>
<dbReference type="GO" id="GO:0000976">
    <property type="term" value="F:transcription cis-regulatory region binding"/>
    <property type="evidence" value="ECO:0007669"/>
    <property type="project" value="TreeGrafter"/>
</dbReference>
<keyword evidence="6" id="KW-1185">Reference proteome</keyword>
<evidence type="ECO:0000256" key="2">
    <source>
        <dbReference type="ARBA" id="ARBA00023125"/>
    </source>
</evidence>
<feature type="domain" description="HTH araC/xylS-type" evidence="4">
    <location>
        <begin position="178"/>
        <end position="275"/>
    </location>
</feature>
<dbReference type="SUPFAM" id="SSF46689">
    <property type="entry name" value="Homeodomain-like"/>
    <property type="match status" value="1"/>
</dbReference>
<gene>
    <name evidence="5" type="ORF">IP91_05154</name>
</gene>
<keyword evidence="2 5" id="KW-0238">DNA-binding</keyword>
<dbReference type="InterPro" id="IPR020449">
    <property type="entry name" value="Tscrpt_reg_AraC-type_HTH"/>
</dbReference>
<dbReference type="Pfam" id="PF12833">
    <property type="entry name" value="HTH_18"/>
    <property type="match status" value="1"/>
</dbReference>